<dbReference type="GO" id="GO:0004386">
    <property type="term" value="F:helicase activity"/>
    <property type="evidence" value="ECO:0007669"/>
    <property type="project" value="UniProtKB-KW"/>
</dbReference>
<keyword evidence="3" id="KW-1185">Reference proteome</keyword>
<keyword evidence="2" id="KW-0347">Helicase</keyword>
<evidence type="ECO:0000259" key="1">
    <source>
        <dbReference type="Pfam" id="PF04851"/>
    </source>
</evidence>
<dbReference type="InterPro" id="IPR006935">
    <property type="entry name" value="Helicase/UvrB_N"/>
</dbReference>
<protein>
    <submittedName>
        <fullName evidence="2">DEAD/DEAH box helicase family protein</fullName>
    </submittedName>
</protein>
<evidence type="ECO:0000313" key="3">
    <source>
        <dbReference type="Proteomes" id="UP001595988"/>
    </source>
</evidence>
<name>A0ABV9K246_9BACI</name>
<gene>
    <name evidence="2" type="ORF">ACFO3P_18400</name>
</gene>
<accession>A0ABV9K246</accession>
<dbReference type="Gene3D" id="3.40.50.300">
    <property type="entry name" value="P-loop containing nucleotide triphosphate hydrolases"/>
    <property type="match status" value="1"/>
</dbReference>
<feature type="domain" description="Helicase/UvrB N-terminal" evidence="1">
    <location>
        <begin position="12"/>
        <end position="83"/>
    </location>
</feature>
<dbReference type="SUPFAM" id="SSF52540">
    <property type="entry name" value="P-loop containing nucleoside triphosphate hydrolases"/>
    <property type="match status" value="1"/>
</dbReference>
<keyword evidence="2" id="KW-0547">Nucleotide-binding</keyword>
<dbReference type="InterPro" id="IPR050742">
    <property type="entry name" value="Helicase_Restrict-Modif_Enz"/>
</dbReference>
<keyword evidence="2" id="KW-0067">ATP-binding</keyword>
<keyword evidence="2" id="KW-0378">Hydrolase</keyword>
<dbReference type="Pfam" id="PF04851">
    <property type="entry name" value="ResIII"/>
    <property type="match status" value="1"/>
</dbReference>
<proteinExistence type="predicted"/>
<evidence type="ECO:0000313" key="2">
    <source>
        <dbReference type="EMBL" id="MFC4664152.1"/>
    </source>
</evidence>
<sequence>MESFPERIQFKYSWRSYQQAIIDDMDTYLNKRHLHLVAPSGSGKTVIGLEMMLRFNQPALILAPTIAIRDQWVARFVELFDQSGNQPEWMTQI</sequence>
<organism evidence="2 3">
    <name type="scientific">Oceanobacillus aidingensis</name>
    <dbReference type="NCBI Taxonomy" id="645964"/>
    <lineage>
        <taxon>Bacteria</taxon>
        <taxon>Bacillati</taxon>
        <taxon>Bacillota</taxon>
        <taxon>Bacilli</taxon>
        <taxon>Bacillales</taxon>
        <taxon>Bacillaceae</taxon>
        <taxon>Oceanobacillus</taxon>
    </lineage>
</organism>
<dbReference type="InterPro" id="IPR027417">
    <property type="entry name" value="P-loop_NTPase"/>
</dbReference>
<dbReference type="EMBL" id="JBHSFT010000047">
    <property type="protein sequence ID" value="MFC4664152.1"/>
    <property type="molecule type" value="Genomic_DNA"/>
</dbReference>
<dbReference type="RefSeq" id="WP_379542573.1">
    <property type="nucleotide sequence ID" value="NZ_JBHSFT010000047.1"/>
</dbReference>
<reference evidence="3" key="1">
    <citation type="journal article" date="2019" name="Int. J. Syst. Evol. Microbiol.">
        <title>The Global Catalogue of Microorganisms (GCM) 10K type strain sequencing project: providing services to taxonomists for standard genome sequencing and annotation.</title>
        <authorList>
            <consortium name="The Broad Institute Genomics Platform"/>
            <consortium name="The Broad Institute Genome Sequencing Center for Infectious Disease"/>
            <person name="Wu L."/>
            <person name="Ma J."/>
        </authorList>
    </citation>
    <scope>NUCLEOTIDE SEQUENCE [LARGE SCALE GENOMIC DNA]</scope>
    <source>
        <strain evidence="3">CCUG 37257</strain>
    </source>
</reference>
<dbReference type="PANTHER" id="PTHR47396:SF1">
    <property type="entry name" value="ATP-DEPENDENT HELICASE IRC3-RELATED"/>
    <property type="match status" value="1"/>
</dbReference>
<dbReference type="Proteomes" id="UP001595988">
    <property type="component" value="Unassembled WGS sequence"/>
</dbReference>
<comment type="caution">
    <text evidence="2">The sequence shown here is derived from an EMBL/GenBank/DDBJ whole genome shotgun (WGS) entry which is preliminary data.</text>
</comment>
<dbReference type="PANTHER" id="PTHR47396">
    <property type="entry name" value="TYPE I RESTRICTION ENZYME ECOKI R PROTEIN"/>
    <property type="match status" value="1"/>
</dbReference>